<evidence type="ECO:0000256" key="2">
    <source>
        <dbReference type="ARBA" id="ARBA00001974"/>
    </source>
</evidence>
<dbReference type="Proteomes" id="UP000054558">
    <property type="component" value="Unassembled WGS sequence"/>
</dbReference>
<dbReference type="SUPFAM" id="SSF52343">
    <property type="entry name" value="Ferredoxin reductase-like, C-terminal NADP-linked domain"/>
    <property type="match status" value="1"/>
</dbReference>
<dbReference type="Gene3D" id="3.90.340.10">
    <property type="entry name" value="Nitric Oxide Synthase, Chain A, domain 1"/>
    <property type="match status" value="1"/>
</dbReference>
<dbReference type="Gene3D" id="3.40.50.80">
    <property type="entry name" value="Nucleotide-binding domain of ferredoxin-NADP reductase (FNR) module"/>
    <property type="match status" value="1"/>
</dbReference>
<dbReference type="SMR" id="A0A1Y1HXQ9"/>
<dbReference type="PRINTS" id="PR00369">
    <property type="entry name" value="FLAVODOXIN"/>
</dbReference>
<dbReference type="PRINTS" id="PR00371">
    <property type="entry name" value="FPNCR"/>
</dbReference>
<evidence type="ECO:0000259" key="16">
    <source>
        <dbReference type="PROSITE" id="PS51384"/>
    </source>
</evidence>
<dbReference type="Pfam" id="PF02898">
    <property type="entry name" value="NO_synthase"/>
    <property type="match status" value="1"/>
</dbReference>
<reference evidence="17 18" key="1">
    <citation type="journal article" date="2014" name="Nat. Commun.">
        <title>Klebsormidium flaccidum genome reveals primary factors for plant terrestrial adaptation.</title>
        <authorList>
            <person name="Hori K."/>
            <person name="Maruyama F."/>
            <person name="Fujisawa T."/>
            <person name="Togashi T."/>
            <person name="Yamamoto N."/>
            <person name="Seo M."/>
            <person name="Sato S."/>
            <person name="Yamada T."/>
            <person name="Mori H."/>
            <person name="Tajima N."/>
            <person name="Moriyama T."/>
            <person name="Ikeuchi M."/>
            <person name="Watanabe M."/>
            <person name="Wada H."/>
            <person name="Kobayashi K."/>
            <person name="Saito M."/>
            <person name="Masuda T."/>
            <person name="Sasaki-Sekimoto Y."/>
            <person name="Mashiguchi K."/>
            <person name="Awai K."/>
            <person name="Shimojima M."/>
            <person name="Masuda S."/>
            <person name="Iwai M."/>
            <person name="Nobusawa T."/>
            <person name="Narise T."/>
            <person name="Kondo S."/>
            <person name="Saito H."/>
            <person name="Sato R."/>
            <person name="Murakawa M."/>
            <person name="Ihara Y."/>
            <person name="Oshima-Yamada Y."/>
            <person name="Ohtaka K."/>
            <person name="Satoh M."/>
            <person name="Sonobe K."/>
            <person name="Ishii M."/>
            <person name="Ohtani R."/>
            <person name="Kanamori-Sato M."/>
            <person name="Honoki R."/>
            <person name="Miyazaki D."/>
            <person name="Mochizuki H."/>
            <person name="Umetsu J."/>
            <person name="Higashi K."/>
            <person name="Shibata D."/>
            <person name="Kamiya Y."/>
            <person name="Sato N."/>
            <person name="Nakamura Y."/>
            <person name="Tabata S."/>
            <person name="Ida S."/>
            <person name="Kurokawa K."/>
            <person name="Ohta H."/>
        </authorList>
    </citation>
    <scope>NUCLEOTIDE SEQUENCE [LARGE SCALE GENOMIC DNA]</scope>
    <source>
        <strain evidence="17 18">NIES-2285</strain>
    </source>
</reference>
<dbReference type="InterPro" id="IPR044944">
    <property type="entry name" value="NOS_dom_3"/>
</dbReference>
<dbReference type="Gene3D" id="1.20.990.10">
    <property type="entry name" value="NADPH-cytochrome p450 Reductase, Chain A, domain 3"/>
    <property type="match status" value="1"/>
</dbReference>
<dbReference type="PANTHER" id="PTHR43410">
    <property type="entry name" value="NITRIC OXIDE SYNTHASE OXYGENASE"/>
    <property type="match status" value="1"/>
</dbReference>
<keyword evidence="5" id="KW-0349">Heme</keyword>
<comment type="cofactor">
    <cofactor evidence="2">
        <name>FAD</name>
        <dbReference type="ChEBI" id="CHEBI:57692"/>
    </cofactor>
</comment>
<keyword evidence="10" id="KW-0521">NADP</keyword>
<keyword evidence="6" id="KW-0285">Flavoprotein</keyword>
<feature type="domain" description="FAD-binding FR-type" evidence="16">
    <location>
        <begin position="699"/>
        <end position="950"/>
    </location>
</feature>
<evidence type="ECO:0000256" key="14">
    <source>
        <dbReference type="SAM" id="MobiDB-lite"/>
    </source>
</evidence>
<evidence type="ECO:0000256" key="4">
    <source>
        <dbReference type="ARBA" id="ARBA00012989"/>
    </source>
</evidence>
<evidence type="ECO:0000256" key="11">
    <source>
        <dbReference type="ARBA" id="ARBA00022860"/>
    </source>
</evidence>
<dbReference type="Gene3D" id="3.40.50.360">
    <property type="match status" value="1"/>
</dbReference>
<dbReference type="SUPFAM" id="SSF56512">
    <property type="entry name" value="Nitric oxide (NO) synthase oxygenase domain"/>
    <property type="match status" value="1"/>
</dbReference>
<evidence type="ECO:0000256" key="3">
    <source>
        <dbReference type="ARBA" id="ARBA00006267"/>
    </source>
</evidence>
<evidence type="ECO:0000259" key="15">
    <source>
        <dbReference type="PROSITE" id="PS50902"/>
    </source>
</evidence>
<evidence type="ECO:0000256" key="8">
    <source>
        <dbReference type="ARBA" id="ARBA00022723"/>
    </source>
</evidence>
<dbReference type="InterPro" id="IPR001094">
    <property type="entry name" value="Flavdoxin-like"/>
</dbReference>
<dbReference type="Gene3D" id="2.40.30.10">
    <property type="entry name" value="Translation factors"/>
    <property type="match status" value="1"/>
</dbReference>
<dbReference type="PROSITE" id="PS50902">
    <property type="entry name" value="FLAVODOXIN_LIKE"/>
    <property type="match status" value="1"/>
</dbReference>
<keyword evidence="11" id="KW-0112">Calmodulin-binding</keyword>
<dbReference type="GO" id="GO:0006809">
    <property type="term" value="P:nitric oxide biosynthetic process"/>
    <property type="evidence" value="ECO:0007669"/>
    <property type="project" value="InterPro"/>
</dbReference>
<evidence type="ECO:0000256" key="9">
    <source>
        <dbReference type="ARBA" id="ARBA00022827"/>
    </source>
</evidence>
<dbReference type="InterPro" id="IPR044943">
    <property type="entry name" value="NOS_dom_1"/>
</dbReference>
<comment type="cofactor">
    <cofactor evidence="1">
        <name>FMN</name>
        <dbReference type="ChEBI" id="CHEBI:58210"/>
    </cofactor>
</comment>
<feature type="region of interest" description="Disordered" evidence="14">
    <location>
        <begin position="16"/>
        <end position="50"/>
    </location>
</feature>
<dbReference type="InterPro" id="IPR008254">
    <property type="entry name" value="Flavodoxin/NO_synth"/>
</dbReference>
<evidence type="ECO:0000256" key="12">
    <source>
        <dbReference type="ARBA" id="ARBA00023002"/>
    </source>
</evidence>
<dbReference type="PANTHER" id="PTHR43410:SF1">
    <property type="entry name" value="NITRIC OXIDE SYNTHASE"/>
    <property type="match status" value="1"/>
</dbReference>
<evidence type="ECO:0000256" key="5">
    <source>
        <dbReference type="ARBA" id="ARBA00022617"/>
    </source>
</evidence>
<comment type="similarity">
    <text evidence="3">Belongs to the NOS family.</text>
</comment>
<keyword evidence="13" id="KW-0408">Iron</keyword>
<dbReference type="OMA" id="CRHIRYA"/>
<evidence type="ECO:0000256" key="6">
    <source>
        <dbReference type="ARBA" id="ARBA00022630"/>
    </source>
</evidence>
<dbReference type="Pfam" id="PF00667">
    <property type="entry name" value="FAD_binding_1"/>
    <property type="match status" value="1"/>
</dbReference>
<dbReference type="PROSITE" id="PS51384">
    <property type="entry name" value="FAD_FR"/>
    <property type="match status" value="1"/>
</dbReference>
<dbReference type="InterPro" id="IPR001709">
    <property type="entry name" value="Flavoprot_Pyr_Nucl_cyt_Rdtase"/>
</dbReference>
<feature type="domain" description="Flavodoxin-like" evidence="15">
    <location>
        <begin position="505"/>
        <end position="647"/>
    </location>
</feature>
<keyword evidence="8" id="KW-0479">Metal-binding</keyword>
<dbReference type="Pfam" id="PF00175">
    <property type="entry name" value="NAD_binding_1"/>
    <property type="match status" value="1"/>
</dbReference>
<dbReference type="GO" id="GO:0005516">
    <property type="term" value="F:calmodulin binding"/>
    <property type="evidence" value="ECO:0007669"/>
    <property type="project" value="UniProtKB-KW"/>
</dbReference>
<dbReference type="InterPro" id="IPR044940">
    <property type="entry name" value="NOS_dom_2"/>
</dbReference>
<keyword evidence="7" id="KW-0288">FMN</keyword>
<keyword evidence="18" id="KW-1185">Reference proteome</keyword>
<dbReference type="InterPro" id="IPR017938">
    <property type="entry name" value="Riboflavin_synthase-like_b-brl"/>
</dbReference>
<dbReference type="InterPro" id="IPR036119">
    <property type="entry name" value="NOS_N_sf"/>
</dbReference>
<dbReference type="InterPro" id="IPR050607">
    <property type="entry name" value="NOS"/>
</dbReference>
<dbReference type="SUPFAM" id="SSF63380">
    <property type="entry name" value="Riboflavin synthase domain-like"/>
    <property type="match status" value="1"/>
</dbReference>
<sequence length="1099" mass="120683">MGPFANCFGRPRISAELPAVDDSSEKEPKLDTEKCRHQAGWEKSDDERPAWDAPSCPFKHGTVTVTPYPGFVHGKNPAVCSSGCKPVVDLLETPKEKLVCEALEFQELYHHEKQSPKDVKARRVLEILASIDKEGTYSHTTDELEHGVRVAWRNAPKCSNRKYWSTLRLLDKRHVSTAEGMNEACLEMMDLAVSSGAAEVYVTVFRPEHPLTKQGGPRVWNLQLMRFAGYRQPDMEVKGDPSELAFTEMLTRHFGWKGEGTNFDILPLVLQPSPDKKPELFEVSPQYVPLVPLTHPNHPWFGGLGLRWYGIPCVSDMQLTLGGLKYTGAPFTGWYADTEIIRNLSDESRYNVLPIIANHLGLAVNDNSSLWKDAALLALNQAILYSWQRAGIAMTDHHTLMEQFWKWHHDEKAARGYTPTNWKWIIPPVAASTSKCYLGLSKATEYTLQPAYIRSPKFKVYAREWFGGRFEYSPGAPLRPAFLNPYVCRFLGRCKARVAAARPRAVVMYASMTGTAREFALRTSSALGSAFDVTTISIEEFSTVDLASANLLLLLISTCGSGSLPTSALKFLDWAAAHGGSPKSPVAGLRFSVFGLGSRAYPRFCAAADTVHAAARAAGGASLTSVGRGDQMGDRDSAFSHWMRRTVESFASAVKPKYERATSCVLAQLEERSPPNPSFTCRYQIVPLAGSQRIAPVADGFLTARVLTCEELLPKSPEGRSSKLIGLDLSGAPEALYEPGDHVSVLPTNNHVDRVALARFAAHFSIPLSQPFDLEPLFVDGPMGGAPPYPLPNTLWNLLTRHVALLAPVRFEALAPLSKYAGQKVQIDILAELGGDEQLFDTWNDSRQTRWLDIFDLFASLSQNLPVEVFLQLAPPIHARHYSVASSALASPGEAHLLCGKTAWSAPGGGRRTGSCSGYLTEGVQPGDDVRMQILKVSSFKLPLNSQHPVIMVAAGTGFAPLRGFLLQRSVLANRARGVGPCALLYGCRSEEEDLSRKECNTAAAAGALSFRSVAFSRDRNHPKEYVQDKLRQCAERLAPLLENPNCHVYVCGSSRMADGVAAAFRFLLGPKRFGAMASSGRYHEEVFSTMEPTGPNGT</sequence>
<evidence type="ECO:0000256" key="1">
    <source>
        <dbReference type="ARBA" id="ARBA00001917"/>
    </source>
</evidence>
<dbReference type="GO" id="GO:0004517">
    <property type="term" value="F:nitric-oxide synthase activity"/>
    <property type="evidence" value="ECO:0007669"/>
    <property type="project" value="UniProtKB-EC"/>
</dbReference>
<evidence type="ECO:0000256" key="7">
    <source>
        <dbReference type="ARBA" id="ARBA00022643"/>
    </source>
</evidence>
<dbReference type="InterPro" id="IPR004030">
    <property type="entry name" value="NOS_N"/>
</dbReference>
<dbReference type="EMBL" id="DF237025">
    <property type="protein sequence ID" value="GAQ81306.1"/>
    <property type="molecule type" value="Genomic_DNA"/>
</dbReference>
<keyword evidence="12" id="KW-0560">Oxidoreductase</keyword>
<dbReference type="InterPro" id="IPR029039">
    <property type="entry name" value="Flavoprotein-like_sf"/>
</dbReference>
<accession>A0A1Y1HXQ9</accession>
<evidence type="ECO:0000256" key="13">
    <source>
        <dbReference type="ARBA" id="ARBA00023004"/>
    </source>
</evidence>
<keyword evidence="9" id="KW-0274">FAD</keyword>
<dbReference type="OrthoDB" id="1688044at2759"/>
<protein>
    <recommendedName>
        <fullName evidence="4">nitric-oxide synthase (NADPH)</fullName>
        <ecNumber evidence="4">1.14.13.39</ecNumber>
    </recommendedName>
</protein>
<dbReference type="STRING" id="105231.A0A1Y1HXQ9"/>
<dbReference type="InterPro" id="IPR017927">
    <property type="entry name" value="FAD-bd_FR_type"/>
</dbReference>
<dbReference type="InterPro" id="IPR001433">
    <property type="entry name" value="OxRdtase_FAD/NAD-bd"/>
</dbReference>
<dbReference type="GO" id="GO:0046872">
    <property type="term" value="F:metal ion binding"/>
    <property type="evidence" value="ECO:0007669"/>
    <property type="project" value="UniProtKB-KW"/>
</dbReference>
<evidence type="ECO:0000256" key="10">
    <source>
        <dbReference type="ARBA" id="ARBA00022857"/>
    </source>
</evidence>
<gene>
    <name evidence="17" type="ORF">KFL_000760350</name>
</gene>
<dbReference type="AlphaFoldDB" id="A0A1Y1HXQ9"/>
<feature type="compositionally biased region" description="Basic and acidic residues" evidence="14">
    <location>
        <begin position="23"/>
        <end position="50"/>
    </location>
</feature>
<dbReference type="SUPFAM" id="SSF52218">
    <property type="entry name" value="Flavoproteins"/>
    <property type="match status" value="1"/>
</dbReference>
<dbReference type="InterPro" id="IPR023173">
    <property type="entry name" value="NADPH_Cyt_P450_Rdtase_alpha"/>
</dbReference>
<dbReference type="InterPro" id="IPR003097">
    <property type="entry name" value="CysJ-like_FAD-binding"/>
</dbReference>
<organism evidence="17 18">
    <name type="scientific">Klebsormidium nitens</name>
    <name type="common">Green alga</name>
    <name type="synonym">Ulothrix nitens</name>
    <dbReference type="NCBI Taxonomy" id="105231"/>
    <lineage>
        <taxon>Eukaryota</taxon>
        <taxon>Viridiplantae</taxon>
        <taxon>Streptophyta</taxon>
        <taxon>Klebsormidiophyceae</taxon>
        <taxon>Klebsormidiales</taxon>
        <taxon>Klebsormidiaceae</taxon>
        <taxon>Klebsormidium</taxon>
    </lineage>
</organism>
<evidence type="ECO:0000313" key="17">
    <source>
        <dbReference type="EMBL" id="GAQ81306.1"/>
    </source>
</evidence>
<name>A0A1Y1HXQ9_KLENI</name>
<evidence type="ECO:0000313" key="18">
    <source>
        <dbReference type="Proteomes" id="UP000054558"/>
    </source>
</evidence>
<proteinExistence type="inferred from homology"/>
<dbReference type="Gene3D" id="3.90.1230.10">
    <property type="entry name" value="Nitric Oxide Synthase, Chain A, domain 3"/>
    <property type="match status" value="1"/>
</dbReference>
<dbReference type="GO" id="GO:0010181">
    <property type="term" value="F:FMN binding"/>
    <property type="evidence" value="ECO:0007669"/>
    <property type="project" value="InterPro"/>
</dbReference>
<dbReference type="InterPro" id="IPR039261">
    <property type="entry name" value="FNR_nucleotide-bd"/>
</dbReference>
<dbReference type="Gene3D" id="3.90.440.10">
    <property type="entry name" value="Nitric Oxide Synthase,Heme Domain,Chain A domain 2"/>
    <property type="match status" value="1"/>
</dbReference>
<dbReference type="Pfam" id="PF00258">
    <property type="entry name" value="Flavodoxin_1"/>
    <property type="match status" value="1"/>
</dbReference>
<dbReference type="EC" id="1.14.13.39" evidence="4"/>